<dbReference type="Proteomes" id="UP000281594">
    <property type="component" value="Unassembled WGS sequence"/>
</dbReference>
<feature type="domain" description="Luciferase-like" evidence="5">
    <location>
        <begin position="5"/>
        <end position="310"/>
    </location>
</feature>
<comment type="caution">
    <text evidence="6">The sequence shown here is derived from an EMBL/GenBank/DDBJ whole genome shotgun (WGS) entry which is preliminary data.</text>
</comment>
<dbReference type="InterPro" id="IPR011251">
    <property type="entry name" value="Luciferase-like_dom"/>
</dbReference>
<dbReference type="AlphaFoldDB" id="A0A3L8QXD9"/>
<evidence type="ECO:0000313" key="7">
    <source>
        <dbReference type="Proteomes" id="UP000281594"/>
    </source>
</evidence>
<name>A0A3L8QXD9_STRRN</name>
<accession>A0A3L8QXD9</accession>
<dbReference type="EMBL" id="QYCY01000004">
    <property type="protein sequence ID" value="RLV71833.1"/>
    <property type="molecule type" value="Genomic_DNA"/>
</dbReference>
<comment type="similarity">
    <text evidence="1">Belongs to the bacterial luciferase oxidoreductase family.</text>
</comment>
<evidence type="ECO:0000259" key="5">
    <source>
        <dbReference type="Pfam" id="PF00296"/>
    </source>
</evidence>
<dbReference type="Pfam" id="PF00296">
    <property type="entry name" value="Bac_luciferase"/>
    <property type="match status" value="1"/>
</dbReference>
<keyword evidence="2" id="KW-0285">Flavoprotein</keyword>
<organism evidence="6 7">
    <name type="scientific">Streptomyces rapamycinicus (strain ATCC 29253 / DSM 41530 / NRRL 5491 / AYB-994)</name>
    <name type="common">Streptomyces hygroscopicus (strain ATCC 29253)</name>
    <dbReference type="NCBI Taxonomy" id="1343740"/>
    <lineage>
        <taxon>Bacteria</taxon>
        <taxon>Bacillati</taxon>
        <taxon>Actinomycetota</taxon>
        <taxon>Actinomycetes</taxon>
        <taxon>Kitasatosporales</taxon>
        <taxon>Streptomycetaceae</taxon>
        <taxon>Streptomyces</taxon>
        <taxon>Streptomyces violaceusniger group</taxon>
    </lineage>
</organism>
<protein>
    <submittedName>
        <fullName evidence="6">Monooxygenase</fullName>
    </submittedName>
</protein>
<evidence type="ECO:0000256" key="2">
    <source>
        <dbReference type="ARBA" id="ARBA00022630"/>
    </source>
</evidence>
<keyword evidence="4 6" id="KW-0503">Monooxygenase</keyword>
<dbReference type="PANTHER" id="PTHR30137:SF16">
    <property type="entry name" value="BLL0895 PROTEIN"/>
    <property type="match status" value="1"/>
</dbReference>
<proteinExistence type="inferred from homology"/>
<evidence type="ECO:0000313" key="6">
    <source>
        <dbReference type="EMBL" id="RLV71833.1"/>
    </source>
</evidence>
<dbReference type="PANTHER" id="PTHR30137">
    <property type="entry name" value="LUCIFERASE-LIKE MONOOXYGENASE"/>
    <property type="match status" value="1"/>
</dbReference>
<dbReference type="InterPro" id="IPR036661">
    <property type="entry name" value="Luciferase-like_sf"/>
</dbReference>
<dbReference type="GO" id="GO:0004497">
    <property type="term" value="F:monooxygenase activity"/>
    <property type="evidence" value="ECO:0007669"/>
    <property type="project" value="UniProtKB-KW"/>
</dbReference>
<gene>
    <name evidence="6" type="ORF">D3C57_144940</name>
</gene>
<evidence type="ECO:0000256" key="4">
    <source>
        <dbReference type="ARBA" id="ARBA00023033"/>
    </source>
</evidence>
<dbReference type="Gene3D" id="3.20.20.30">
    <property type="entry name" value="Luciferase-like domain"/>
    <property type="match status" value="1"/>
</dbReference>
<sequence>MAGRMNFGIFLTPFHLPNTQNPTWALRRDVELVKHYDMLGFDEVWFGEHHSCGCELIGDPITMIAHCAPQTRHIKLGTGVFSLPYHNPLWAAERMIFVDHLTRGRAMYGLGPGALPTDARMVGIEPSEQRDAFELDVDVLMHLIHSDEPISVKTSRYALNDAMVQLKPYSDFEVAVAAVVSPSGPRIAGKHGLSLMSIAATMQGGTDALAGHRRIVEERAREFGAPAAPRSTWRLLGPMHIAETRERAVEDVRHGIDLWFDYMQNVSASPQFSPAGTTTEERIRWVVDSGVGVIGTPDDAIEQIRRLQEMSDGGFGTYLIMGNEWARFDATKRSCELFAEHVMPVFQNQNTRLRASERWARGHHDDLHARQAAALRAASDKHAAEQEAKSLATD</sequence>
<dbReference type="GO" id="GO:0016705">
    <property type="term" value="F:oxidoreductase activity, acting on paired donors, with incorporation or reduction of molecular oxygen"/>
    <property type="evidence" value="ECO:0007669"/>
    <property type="project" value="InterPro"/>
</dbReference>
<keyword evidence="3" id="KW-0560">Oxidoreductase</keyword>
<evidence type="ECO:0000256" key="1">
    <source>
        <dbReference type="ARBA" id="ARBA00010426"/>
    </source>
</evidence>
<dbReference type="InterPro" id="IPR050766">
    <property type="entry name" value="Bact_Lucif_Oxidored"/>
</dbReference>
<evidence type="ECO:0000256" key="3">
    <source>
        <dbReference type="ARBA" id="ARBA00023002"/>
    </source>
</evidence>
<dbReference type="SUPFAM" id="SSF51679">
    <property type="entry name" value="Bacterial luciferase-like"/>
    <property type="match status" value="1"/>
</dbReference>
<reference evidence="6 7" key="1">
    <citation type="journal article" date="2018" name="J. Biol. Chem.">
        <title>Discovery of the actinoplanic acid pathway in Streptomyces rapamycinicus reveals a genetically conserved synergism with rapamycin.</title>
        <authorList>
            <person name="Mrak P."/>
            <person name="Krastel P."/>
            <person name="Pivk Lukancic P."/>
            <person name="Tao J."/>
            <person name="Pistorius D."/>
            <person name="Moore C.M."/>
        </authorList>
    </citation>
    <scope>NUCLEOTIDE SEQUENCE [LARGE SCALE GENOMIC DNA]</scope>
    <source>
        <strain evidence="6 7">NRRL 5491</strain>
    </source>
</reference>
<dbReference type="GO" id="GO:0005829">
    <property type="term" value="C:cytosol"/>
    <property type="evidence" value="ECO:0007669"/>
    <property type="project" value="TreeGrafter"/>
</dbReference>